<keyword evidence="2" id="KW-0418">Kinase</keyword>
<evidence type="ECO:0000256" key="2">
    <source>
        <dbReference type="ARBA" id="ARBA00022777"/>
    </source>
</evidence>
<dbReference type="AlphaFoldDB" id="A0AAN7Z6G5"/>
<accession>A0AAN7Z6G5</accession>
<dbReference type="SUPFAM" id="SSF101473">
    <property type="entry name" value="DhaL-like"/>
    <property type="match status" value="1"/>
</dbReference>
<dbReference type="PROSITE" id="PS51480">
    <property type="entry name" value="DHAL"/>
    <property type="match status" value="1"/>
</dbReference>
<dbReference type="InterPro" id="IPR036117">
    <property type="entry name" value="DhaL_dom_sf"/>
</dbReference>
<evidence type="ECO:0000256" key="1">
    <source>
        <dbReference type="ARBA" id="ARBA00022679"/>
    </source>
</evidence>
<keyword evidence="5" id="KW-1185">Reference proteome</keyword>
<dbReference type="Proteomes" id="UP001305414">
    <property type="component" value="Unassembled WGS sequence"/>
</dbReference>
<dbReference type="EMBL" id="JAWHQM010000009">
    <property type="protein sequence ID" value="KAK5628733.1"/>
    <property type="molecule type" value="Genomic_DNA"/>
</dbReference>
<dbReference type="InterPro" id="IPR050861">
    <property type="entry name" value="Dihydroxyacetone_Kinase"/>
</dbReference>
<dbReference type="Gene3D" id="1.25.40.340">
    <property type="match status" value="1"/>
</dbReference>
<dbReference type="InterPro" id="IPR004007">
    <property type="entry name" value="DhaL_dom"/>
</dbReference>
<protein>
    <recommendedName>
        <fullName evidence="3">DhaL domain-containing protein</fullName>
    </recommendedName>
</protein>
<name>A0AAN7Z6G5_9PEZI</name>
<dbReference type="PANTHER" id="PTHR28629">
    <property type="entry name" value="TRIOKINASE/FMN CYCLASE"/>
    <property type="match status" value="1"/>
</dbReference>
<proteinExistence type="predicted"/>
<dbReference type="PANTHER" id="PTHR28629:SF4">
    <property type="entry name" value="TRIOKINASE_FMN CYCLASE"/>
    <property type="match status" value="1"/>
</dbReference>
<evidence type="ECO:0000259" key="3">
    <source>
        <dbReference type="PROSITE" id="PS51480"/>
    </source>
</evidence>
<evidence type="ECO:0000313" key="4">
    <source>
        <dbReference type="EMBL" id="KAK5628733.1"/>
    </source>
</evidence>
<evidence type="ECO:0000313" key="5">
    <source>
        <dbReference type="Proteomes" id="UP001305414"/>
    </source>
</evidence>
<dbReference type="GO" id="GO:0005829">
    <property type="term" value="C:cytosol"/>
    <property type="evidence" value="ECO:0007669"/>
    <property type="project" value="TreeGrafter"/>
</dbReference>
<reference evidence="4 5" key="1">
    <citation type="submission" date="2023-10" db="EMBL/GenBank/DDBJ databases">
        <title>Draft genome sequence of Xylaria bambusicola isolate GMP-LS, the root and basal stem rot pathogen of sugarcane in Indonesia.</title>
        <authorList>
            <person name="Selvaraj P."/>
            <person name="Muralishankar V."/>
            <person name="Muruganantham S."/>
            <person name="Sp S."/>
            <person name="Haryani S."/>
            <person name="Lau K.J.X."/>
            <person name="Naqvi N.I."/>
        </authorList>
    </citation>
    <scope>NUCLEOTIDE SEQUENCE [LARGE SCALE GENOMIC DNA]</scope>
    <source>
        <strain evidence="4">GMP-LS</strain>
    </source>
</reference>
<sequence>MDTLIPFAEGLAANGSFDEGVAAAVAGAQKTKNLRPRLGRATYVGAGQDESHDLPPDPGAWGAMVVIQGLQAGLNCGT</sequence>
<keyword evidence="1" id="KW-0808">Transferase</keyword>
<organism evidence="4 5">
    <name type="scientific">Xylaria bambusicola</name>
    <dbReference type="NCBI Taxonomy" id="326684"/>
    <lineage>
        <taxon>Eukaryota</taxon>
        <taxon>Fungi</taxon>
        <taxon>Dikarya</taxon>
        <taxon>Ascomycota</taxon>
        <taxon>Pezizomycotina</taxon>
        <taxon>Sordariomycetes</taxon>
        <taxon>Xylariomycetidae</taxon>
        <taxon>Xylariales</taxon>
        <taxon>Xylariaceae</taxon>
        <taxon>Xylaria</taxon>
    </lineage>
</organism>
<comment type="caution">
    <text evidence="4">The sequence shown here is derived from an EMBL/GenBank/DDBJ whole genome shotgun (WGS) entry which is preliminary data.</text>
</comment>
<gene>
    <name evidence="4" type="ORF">RRF57_004448</name>
</gene>
<dbReference type="GO" id="GO:0019563">
    <property type="term" value="P:glycerol catabolic process"/>
    <property type="evidence" value="ECO:0007669"/>
    <property type="project" value="TreeGrafter"/>
</dbReference>
<dbReference type="Pfam" id="PF02734">
    <property type="entry name" value="Dak2"/>
    <property type="match status" value="1"/>
</dbReference>
<dbReference type="GO" id="GO:0004371">
    <property type="term" value="F:glycerone kinase activity"/>
    <property type="evidence" value="ECO:0007669"/>
    <property type="project" value="InterPro"/>
</dbReference>
<feature type="domain" description="DhaL" evidence="3">
    <location>
        <begin position="1"/>
        <end position="72"/>
    </location>
</feature>